<organism evidence="1 2">
    <name type="scientific">Brumicola pallidula DSM 14239 = ACAM 615</name>
    <dbReference type="NCBI Taxonomy" id="1121922"/>
    <lineage>
        <taxon>Bacteria</taxon>
        <taxon>Pseudomonadati</taxon>
        <taxon>Pseudomonadota</taxon>
        <taxon>Gammaproteobacteria</taxon>
        <taxon>Alteromonadales</taxon>
        <taxon>Alteromonadaceae</taxon>
        <taxon>Brumicola</taxon>
    </lineage>
</organism>
<dbReference type="AlphaFoldDB" id="K6Z210"/>
<sequence length="37" mass="4287">MDLVLENTNDFIVYPYQHDVTIFPQSPDGVTKLAQNY</sequence>
<protein>
    <submittedName>
        <fullName evidence="1">Uncharacterized protein</fullName>
    </submittedName>
</protein>
<keyword evidence="2" id="KW-1185">Reference proteome</keyword>
<accession>K6Z210</accession>
<reference evidence="2" key="1">
    <citation type="journal article" date="2014" name="Environ. Microbiol.">
        <title>Comparative genomics of the marine bacterial genus Glaciecola reveals the high degree of genomic diversity and genomic characteristic for cold adaptation.</title>
        <authorList>
            <person name="Qin Q.L."/>
            <person name="Xie B.B."/>
            <person name="Yu Y."/>
            <person name="Shu Y.L."/>
            <person name="Rong J.C."/>
            <person name="Zhang Y.J."/>
            <person name="Zhao D.L."/>
            <person name="Chen X.L."/>
            <person name="Zhang X.Y."/>
            <person name="Chen B."/>
            <person name="Zhou B.C."/>
            <person name="Zhang Y.Z."/>
        </authorList>
    </citation>
    <scope>NUCLEOTIDE SEQUENCE [LARGE SCALE GENOMIC DNA]</scope>
    <source>
        <strain evidence="2">ACAM 615</strain>
    </source>
</reference>
<comment type="caution">
    <text evidence="1">The sequence shown here is derived from an EMBL/GenBank/DDBJ whole genome shotgun (WGS) entry which is preliminary data.</text>
</comment>
<gene>
    <name evidence="1" type="ORF">GPAL_3398</name>
</gene>
<dbReference type="Proteomes" id="UP000006251">
    <property type="component" value="Unassembled WGS sequence"/>
</dbReference>
<evidence type="ECO:0000313" key="2">
    <source>
        <dbReference type="Proteomes" id="UP000006251"/>
    </source>
</evidence>
<proteinExistence type="predicted"/>
<evidence type="ECO:0000313" key="1">
    <source>
        <dbReference type="EMBL" id="GAC30246.1"/>
    </source>
</evidence>
<name>K6Z210_9ALTE</name>
<dbReference type="EMBL" id="BAEQ01000054">
    <property type="protein sequence ID" value="GAC30246.1"/>
    <property type="molecule type" value="Genomic_DNA"/>
</dbReference>